<evidence type="ECO:0000313" key="3">
    <source>
        <dbReference type="Proteomes" id="UP001307849"/>
    </source>
</evidence>
<reference evidence="2 3" key="1">
    <citation type="submission" date="2019-10" db="EMBL/GenBank/DDBJ databases">
        <authorList>
            <person name="Palmer J.M."/>
        </authorList>
    </citation>
    <scope>NUCLEOTIDE SEQUENCE [LARGE SCALE GENOMIC DNA]</scope>
    <source>
        <strain evidence="2 3">TWF506</strain>
    </source>
</reference>
<dbReference type="Proteomes" id="UP001307849">
    <property type="component" value="Unassembled WGS sequence"/>
</dbReference>
<feature type="compositionally biased region" description="Acidic residues" evidence="1">
    <location>
        <begin position="576"/>
        <end position="592"/>
    </location>
</feature>
<feature type="compositionally biased region" description="Acidic residues" evidence="1">
    <location>
        <begin position="609"/>
        <end position="624"/>
    </location>
</feature>
<evidence type="ECO:0000313" key="2">
    <source>
        <dbReference type="EMBL" id="KAK6517694.1"/>
    </source>
</evidence>
<feature type="compositionally biased region" description="Acidic residues" evidence="1">
    <location>
        <begin position="747"/>
        <end position="786"/>
    </location>
</feature>
<feature type="compositionally biased region" description="Pro residues" evidence="1">
    <location>
        <begin position="318"/>
        <end position="354"/>
    </location>
</feature>
<gene>
    <name evidence="2" type="ORF">TWF506_004876</name>
</gene>
<dbReference type="AlphaFoldDB" id="A0AAN8RZB1"/>
<feature type="compositionally biased region" description="Low complexity" evidence="1">
    <location>
        <begin position="360"/>
        <end position="377"/>
    </location>
</feature>
<evidence type="ECO:0000256" key="1">
    <source>
        <dbReference type="SAM" id="MobiDB-lite"/>
    </source>
</evidence>
<sequence length="1278" mass="146740">MWIPPQSTSNKSLEVNQYVGDKSLKKRAYVKIEEWEPHKDFVLRQRHAKVKEKDILLALRQKGFMVEMHQLKKVLQLWNSKRNLKRKQRDYIVQIVKERRRAGKNQTVFYHPSGTLIDLPEVKEIMRRYGNSEPLEPPSPGGLIPGSPRLRQTPPDILFSNREIPPNYSDHIHRNASPGSLGSMHSPIVGTELEYTTPPHLAIDLFLQQTTAQSSANVTVPTTLGYSPDILPGTIYPPLGFGDDLSMPSVYSDISRPMQASELDHSLEYRSERPTLPTISQSAMASGYIAGPSSSSFIQEADFAADLAPYQQLSEPYSYPPPVPAPPRRPIPGRYAPPAPPAPPQMQGAPPPTSAMPQAKSKSIFSRFGFSSSKKSSQPPMAAGGSIAPGAPLPVPYMQSGTPADQYLPPPQPAQLLPPPIAAPGIVPGAPMPAPSAERFRAPARSSARTPKKEPFIKEEFAEISTLDYSRDESKKPKESKNFGYSEMADRAGRLLSGMPPKEDESIRRARQRADEDEAMRRRAEEARLESQRLEQHRFYAQEQERLRAIEQARMRDEEEARHRQFERVYIQPDAMEVDEDAEWTEEEEETQDNWARKGSATIWKQEPQGEDEEEWGDEEEPESWQDSATSQRPIDFEYQRLQETLQRVSGRLNLYQPIMRIQREIVFSQKHTILARLDSKKLVFDVSDDFKIKLREIRNDDFDDVVSALGELSVSDKEKKNDDKDLANALEGLKVSDDKKESGEKWDDEEKEEEWSDEEEKEDDWGEDEKEDEWEDEEEETEDKWDDGKDDKVLAKFDNLTLSEKSPIVTEQKTSIAVTPMTAEEATEQLALAALSSDYIPFKKLLKIEFEHEEFYELEFASDDMEQIYRIHLRDWLQKKVEDAEWELGMAPQAPKKSNGKKFLDETDKRCLPTHIYKATKHLVKAKMDPDATEAEIQYETKLWNWVLQRYNTIISYMKENSDTYWTALWDKTEQAVVYFLPFLGKRFGTKHWFTLEGIKLLGESYIWEEIEGGWKYGLQLRNLAYDGFVSLGFENSGIVSDCVDDGILERERRKGRNKMELRRAVEHYRTIRADFGDWSQLGVYAIGLLIRALARVDKERAKKLIPTAAAGFLRIPRGMWWRLEVANSIWLVGEAMRELGMVKESVGFLWKTMPAMREIEGIMESLPATRVLGGIAEGFQALGKTTQAIQWKERVLEEFSEVLGRGHPETIFWAKRAREGIEARGIQLWKAPSPRTVEWVARRVFWEGQRRRVDQERLLKFTRKTIRKFESGSYSR</sequence>
<organism evidence="2 3">
    <name type="scientific">Arthrobotrys conoides</name>
    <dbReference type="NCBI Taxonomy" id="74498"/>
    <lineage>
        <taxon>Eukaryota</taxon>
        <taxon>Fungi</taxon>
        <taxon>Dikarya</taxon>
        <taxon>Ascomycota</taxon>
        <taxon>Pezizomycotina</taxon>
        <taxon>Orbiliomycetes</taxon>
        <taxon>Orbiliales</taxon>
        <taxon>Orbiliaceae</taxon>
        <taxon>Arthrobotrys</taxon>
    </lineage>
</organism>
<protein>
    <recommendedName>
        <fullName evidence="4">Clr5 domain-containing protein</fullName>
    </recommendedName>
</protein>
<name>A0AAN8RZB1_9PEZI</name>
<dbReference type="EMBL" id="JAVHJM010000002">
    <property type="protein sequence ID" value="KAK6517694.1"/>
    <property type="molecule type" value="Genomic_DNA"/>
</dbReference>
<feature type="compositionally biased region" description="Pro residues" evidence="1">
    <location>
        <begin position="408"/>
        <end position="422"/>
    </location>
</feature>
<keyword evidence="3" id="KW-1185">Reference proteome</keyword>
<feature type="region of interest" description="Disordered" evidence="1">
    <location>
        <begin position="555"/>
        <end position="634"/>
    </location>
</feature>
<evidence type="ECO:0008006" key="4">
    <source>
        <dbReference type="Google" id="ProtNLM"/>
    </source>
</evidence>
<accession>A0AAN8RZB1</accession>
<feature type="compositionally biased region" description="Basic and acidic residues" evidence="1">
    <location>
        <begin position="451"/>
        <end position="461"/>
    </location>
</feature>
<comment type="caution">
    <text evidence="2">The sequence shown here is derived from an EMBL/GenBank/DDBJ whole genome shotgun (WGS) entry which is preliminary data.</text>
</comment>
<feature type="compositionally biased region" description="Basic and acidic residues" evidence="1">
    <location>
        <begin position="555"/>
        <end position="567"/>
    </location>
</feature>
<feature type="compositionally biased region" description="Basic and acidic residues" evidence="1">
    <location>
        <begin position="501"/>
        <end position="531"/>
    </location>
</feature>
<feature type="region of interest" description="Disordered" evidence="1">
    <location>
        <begin position="315"/>
        <end position="531"/>
    </location>
</feature>
<feature type="region of interest" description="Disordered" evidence="1">
    <location>
        <begin position="738"/>
        <end position="789"/>
    </location>
</feature>
<proteinExistence type="predicted"/>
<feature type="compositionally biased region" description="Basic and acidic residues" evidence="1">
    <location>
        <begin position="469"/>
        <end position="481"/>
    </location>
</feature>